<keyword evidence="8" id="KW-1185">Reference proteome</keyword>
<organism evidence="7 8">
    <name type="scientific">Nocardiopsis gilva YIM 90087</name>
    <dbReference type="NCBI Taxonomy" id="1235441"/>
    <lineage>
        <taxon>Bacteria</taxon>
        <taxon>Bacillati</taxon>
        <taxon>Actinomycetota</taxon>
        <taxon>Actinomycetes</taxon>
        <taxon>Streptosporangiales</taxon>
        <taxon>Nocardiopsidaceae</taxon>
        <taxon>Nocardiopsis</taxon>
    </lineage>
</organism>
<evidence type="ECO:0000256" key="4">
    <source>
        <dbReference type="ARBA" id="ARBA00048819"/>
    </source>
</evidence>
<comment type="similarity">
    <text evidence="5">Belongs to the glutamate--cysteine ligase type 2 family. YbdK subfamily.</text>
</comment>
<dbReference type="NCBIfam" id="TIGR02050">
    <property type="entry name" value="gshA_cyan_rel"/>
    <property type="match status" value="1"/>
</dbReference>
<dbReference type="InterPro" id="IPR014746">
    <property type="entry name" value="Gln_synth/guanido_kin_cat_dom"/>
</dbReference>
<dbReference type="Pfam" id="PF04107">
    <property type="entry name" value="GCS2"/>
    <property type="match status" value="1"/>
</dbReference>
<evidence type="ECO:0000256" key="2">
    <source>
        <dbReference type="ARBA" id="ARBA00022741"/>
    </source>
</evidence>
<keyword evidence="2 5" id="KW-0547">Nucleotide-binding</keyword>
<dbReference type="KEGG" id="ngv:CDO52_24615"/>
<dbReference type="GO" id="GO:0004357">
    <property type="term" value="F:glutamate-cysteine ligase activity"/>
    <property type="evidence" value="ECO:0007669"/>
    <property type="project" value="UniProtKB-EC"/>
</dbReference>
<feature type="region of interest" description="Disordered" evidence="6">
    <location>
        <begin position="374"/>
        <end position="416"/>
    </location>
</feature>
<dbReference type="EC" id="6.3.2.2" evidence="5"/>
<dbReference type="SUPFAM" id="SSF55931">
    <property type="entry name" value="Glutamine synthetase/guanido kinase"/>
    <property type="match status" value="1"/>
</dbReference>
<evidence type="ECO:0000313" key="8">
    <source>
        <dbReference type="Proteomes" id="UP000215005"/>
    </source>
</evidence>
<evidence type="ECO:0000256" key="3">
    <source>
        <dbReference type="ARBA" id="ARBA00022840"/>
    </source>
</evidence>
<keyword evidence="3 5" id="KW-0067">ATP-binding</keyword>
<evidence type="ECO:0000313" key="7">
    <source>
        <dbReference type="EMBL" id="ASU86418.1"/>
    </source>
</evidence>
<reference evidence="7 8" key="1">
    <citation type="submission" date="2017-08" db="EMBL/GenBank/DDBJ databases">
        <title>The complete genome sequence of Nocardiopsis gilva YIM 90087.</title>
        <authorList>
            <person name="Yin M."/>
            <person name="Tang S."/>
        </authorList>
    </citation>
    <scope>NUCLEOTIDE SEQUENCE [LARGE SCALE GENOMIC DNA]</scope>
    <source>
        <strain evidence="7 8">YIM 90087</strain>
    </source>
</reference>
<dbReference type="GO" id="GO:0042398">
    <property type="term" value="P:modified amino acid biosynthetic process"/>
    <property type="evidence" value="ECO:0007669"/>
    <property type="project" value="InterPro"/>
</dbReference>
<dbReference type="OrthoDB" id="9769628at2"/>
<keyword evidence="1 5" id="KW-0436">Ligase</keyword>
<dbReference type="InterPro" id="IPR011793">
    <property type="entry name" value="YbdK"/>
</dbReference>
<comment type="catalytic activity">
    <reaction evidence="4 5">
        <text>L-cysteine + L-glutamate + ATP = gamma-L-glutamyl-L-cysteine + ADP + phosphate + H(+)</text>
        <dbReference type="Rhea" id="RHEA:13285"/>
        <dbReference type="ChEBI" id="CHEBI:15378"/>
        <dbReference type="ChEBI" id="CHEBI:29985"/>
        <dbReference type="ChEBI" id="CHEBI:30616"/>
        <dbReference type="ChEBI" id="CHEBI:35235"/>
        <dbReference type="ChEBI" id="CHEBI:43474"/>
        <dbReference type="ChEBI" id="CHEBI:58173"/>
        <dbReference type="ChEBI" id="CHEBI:456216"/>
        <dbReference type="EC" id="6.3.2.2"/>
    </reaction>
</comment>
<dbReference type="Gene3D" id="3.30.590.20">
    <property type="match status" value="1"/>
</dbReference>
<sequence>MAIEFNASDRTTIGAEWELQLVDVNTRHLRQEAQQVLGALPSLSQTASPPLRHELMQCTIEVVTGICETVEEIKADLAANIKQITSVLEDRQLALACSGTHPLDDWRDQTTSPVQRYGELIEDLQWLARRILTFGVHVHVGVRSAEKAVPIVNALSKYLPHFLALTASSPFWSGHDTGLASARSVVFGALPTAGPPPLLPDWTTFEDYMETLLRAGTIRSIKEVWWDVRPHPDFGTIEIRMFDGIPTLREVGMAAALSQSLVRLFDQQLDRGYGLPSPPSWVVNDNKWRATRYGLDARVITDGHGTTVPLRDDLYELLHELEPVAARLGCAEDLDVAFEVLDKGAPYERQRAVIDQGGTLNDVVDALMAEFRAGVDGPWPSSGGGAGERGAEHGDTGGNADRDQPSRNRGPSHART</sequence>
<feature type="compositionally biased region" description="Basic and acidic residues" evidence="6">
    <location>
        <begin position="389"/>
        <end position="406"/>
    </location>
</feature>
<dbReference type="PANTHER" id="PTHR36510:SF1">
    <property type="entry name" value="GLUTAMATE--CYSTEINE LIGASE 2-RELATED"/>
    <property type="match status" value="1"/>
</dbReference>
<evidence type="ECO:0000256" key="5">
    <source>
        <dbReference type="HAMAP-Rule" id="MF_01609"/>
    </source>
</evidence>
<dbReference type="Proteomes" id="UP000215005">
    <property type="component" value="Chromosome"/>
</dbReference>
<dbReference type="AlphaFoldDB" id="A0A223SE56"/>
<dbReference type="GO" id="GO:0005524">
    <property type="term" value="F:ATP binding"/>
    <property type="evidence" value="ECO:0007669"/>
    <property type="project" value="UniProtKB-KW"/>
</dbReference>
<dbReference type="NCBIfam" id="NF010043">
    <property type="entry name" value="PRK13517.1-3"/>
    <property type="match status" value="1"/>
</dbReference>
<dbReference type="PANTHER" id="PTHR36510">
    <property type="entry name" value="GLUTAMATE--CYSTEINE LIGASE 2-RELATED"/>
    <property type="match status" value="1"/>
</dbReference>
<dbReference type="HAMAP" id="MF_01609">
    <property type="entry name" value="Glu_cys_ligase_2"/>
    <property type="match status" value="1"/>
</dbReference>
<evidence type="ECO:0000256" key="6">
    <source>
        <dbReference type="SAM" id="MobiDB-lite"/>
    </source>
</evidence>
<protein>
    <recommendedName>
        <fullName evidence="5">Putative glutamate--cysteine ligase 2</fullName>
        <ecNumber evidence="5">6.3.2.2</ecNumber>
    </recommendedName>
    <alternativeName>
        <fullName evidence="5">Gamma-glutamylcysteine synthetase 2</fullName>
        <shortName evidence="5">GCS 2</shortName>
        <shortName evidence="5">Gamma-GCS 2</shortName>
    </alternativeName>
</protein>
<dbReference type="RefSeq" id="WP_083919877.1">
    <property type="nucleotide sequence ID" value="NZ_ANBG01000198.1"/>
</dbReference>
<gene>
    <name evidence="7" type="ORF">CDO52_24615</name>
</gene>
<evidence type="ECO:0000256" key="1">
    <source>
        <dbReference type="ARBA" id="ARBA00022598"/>
    </source>
</evidence>
<name>A0A223SE56_9ACTN</name>
<proteinExistence type="inferred from homology"/>
<dbReference type="InterPro" id="IPR050141">
    <property type="entry name" value="GCL_type2/YbdK_subfam"/>
</dbReference>
<dbReference type="EMBL" id="CP022753">
    <property type="protein sequence ID" value="ASU86418.1"/>
    <property type="molecule type" value="Genomic_DNA"/>
</dbReference>
<dbReference type="InterPro" id="IPR006336">
    <property type="entry name" value="GCS2"/>
</dbReference>
<accession>A0A223SE56</accession>
<comment type="function">
    <text evidence="5">ATP-dependent carboxylate-amine ligase which exhibits weak glutamate--cysteine ligase activity.</text>
</comment>